<dbReference type="PROSITE" id="PS51433">
    <property type="entry name" value="PNT"/>
    <property type="match status" value="1"/>
</dbReference>
<feature type="compositionally biased region" description="Basic and acidic residues" evidence="1">
    <location>
        <begin position="1"/>
        <end position="10"/>
    </location>
</feature>
<evidence type="ECO:0000313" key="4">
    <source>
        <dbReference type="Proteomes" id="UP001107558"/>
    </source>
</evidence>
<accession>A0A9J6C640</accession>
<proteinExistence type="predicted"/>
<dbReference type="OrthoDB" id="10042983at2759"/>
<feature type="compositionally biased region" description="Polar residues" evidence="1">
    <location>
        <begin position="12"/>
        <end position="24"/>
    </location>
</feature>
<evidence type="ECO:0000313" key="3">
    <source>
        <dbReference type="EMBL" id="KAG5677447.1"/>
    </source>
</evidence>
<dbReference type="InterPro" id="IPR003118">
    <property type="entry name" value="Pointed_dom"/>
</dbReference>
<dbReference type="Gene3D" id="1.10.150.50">
    <property type="entry name" value="Transcription Factor, Ets-1"/>
    <property type="match status" value="1"/>
</dbReference>
<feature type="compositionally biased region" description="Low complexity" evidence="1">
    <location>
        <begin position="59"/>
        <end position="71"/>
    </location>
</feature>
<comment type="caution">
    <text evidence="3">The sequence shown here is derived from an EMBL/GenBank/DDBJ whole genome shotgun (WGS) entry which is preliminary data.</text>
</comment>
<dbReference type="SUPFAM" id="SSF47769">
    <property type="entry name" value="SAM/Pointed domain"/>
    <property type="match status" value="1"/>
</dbReference>
<dbReference type="AlphaFoldDB" id="A0A9J6C640"/>
<evidence type="ECO:0000259" key="2">
    <source>
        <dbReference type="PROSITE" id="PS51433"/>
    </source>
</evidence>
<dbReference type="Pfam" id="PF02198">
    <property type="entry name" value="SAM_PNT"/>
    <property type="match status" value="1"/>
</dbReference>
<reference evidence="3" key="1">
    <citation type="submission" date="2021-03" db="EMBL/GenBank/DDBJ databases">
        <title>Chromosome level genome of the anhydrobiotic midge Polypedilum vanderplanki.</title>
        <authorList>
            <person name="Yoshida Y."/>
            <person name="Kikawada T."/>
            <person name="Gusev O."/>
        </authorList>
    </citation>
    <scope>NUCLEOTIDE SEQUENCE</scope>
    <source>
        <strain evidence="3">NIAS01</strain>
        <tissue evidence="3">Whole body or cell culture</tissue>
    </source>
</reference>
<organism evidence="3 4">
    <name type="scientific">Polypedilum vanderplanki</name>
    <name type="common">Sleeping chironomid midge</name>
    <dbReference type="NCBI Taxonomy" id="319348"/>
    <lineage>
        <taxon>Eukaryota</taxon>
        <taxon>Metazoa</taxon>
        <taxon>Ecdysozoa</taxon>
        <taxon>Arthropoda</taxon>
        <taxon>Hexapoda</taxon>
        <taxon>Insecta</taxon>
        <taxon>Pterygota</taxon>
        <taxon>Neoptera</taxon>
        <taxon>Endopterygota</taxon>
        <taxon>Diptera</taxon>
        <taxon>Nematocera</taxon>
        <taxon>Chironomoidea</taxon>
        <taxon>Chironomidae</taxon>
        <taxon>Chironominae</taxon>
        <taxon>Polypedilum</taxon>
        <taxon>Polypedilum</taxon>
    </lineage>
</organism>
<gene>
    <name evidence="3" type="ORF">PVAND_007205</name>
</gene>
<sequence length="170" mass="19390">MKRVSEERKSRGSSTMQVESNNTNGLHNRARLFARIPASIDLRSVSNCQAESEKHWKTSNNNNNNNQSGNNFTKPLHVKTSNLENTLVKLGSDGLPLDPRDWTRQHVRLWIVNLGRSEGINDVDNISDKFKMNGKALCLMSVEMFLSRFPTGGKMLYRDFRLRLTRALSL</sequence>
<dbReference type="EMBL" id="JADBJN010000002">
    <property type="protein sequence ID" value="KAG5677447.1"/>
    <property type="molecule type" value="Genomic_DNA"/>
</dbReference>
<feature type="region of interest" description="Disordered" evidence="1">
    <location>
        <begin position="51"/>
        <end position="76"/>
    </location>
</feature>
<feature type="region of interest" description="Disordered" evidence="1">
    <location>
        <begin position="1"/>
        <end position="24"/>
    </location>
</feature>
<dbReference type="GO" id="GO:0043565">
    <property type="term" value="F:sequence-specific DNA binding"/>
    <property type="evidence" value="ECO:0007669"/>
    <property type="project" value="InterPro"/>
</dbReference>
<dbReference type="SMART" id="SM00251">
    <property type="entry name" value="SAM_PNT"/>
    <property type="match status" value="1"/>
</dbReference>
<dbReference type="InterPro" id="IPR013761">
    <property type="entry name" value="SAM/pointed_sf"/>
</dbReference>
<name>A0A9J6C640_POLVA</name>
<feature type="domain" description="PNT" evidence="2">
    <location>
        <begin position="81"/>
        <end position="167"/>
    </location>
</feature>
<dbReference type="Proteomes" id="UP001107558">
    <property type="component" value="Chromosome 2"/>
</dbReference>
<evidence type="ECO:0000256" key="1">
    <source>
        <dbReference type="SAM" id="MobiDB-lite"/>
    </source>
</evidence>
<keyword evidence="4" id="KW-1185">Reference proteome</keyword>
<protein>
    <recommendedName>
        <fullName evidence="2">PNT domain-containing protein</fullName>
    </recommendedName>
</protein>